<gene>
    <name evidence="2" type="ORF">GCM10009838_69490</name>
</gene>
<protein>
    <recommendedName>
        <fullName evidence="1">Glycosyltransferase 2-like domain-containing protein</fullName>
    </recommendedName>
</protein>
<dbReference type="Gene3D" id="3.90.550.10">
    <property type="entry name" value="Spore Coat Polysaccharide Biosynthesis Protein SpsA, Chain A"/>
    <property type="match status" value="1"/>
</dbReference>
<dbReference type="PANTHER" id="PTHR22916:SF3">
    <property type="entry name" value="UDP-GLCNAC:BETAGAL BETA-1,3-N-ACETYLGLUCOSAMINYLTRANSFERASE-LIKE PROTEIN 1"/>
    <property type="match status" value="1"/>
</dbReference>
<accession>A0ABP5EE94</accession>
<dbReference type="InterPro" id="IPR029044">
    <property type="entry name" value="Nucleotide-diphossugar_trans"/>
</dbReference>
<evidence type="ECO:0000259" key="1">
    <source>
        <dbReference type="Pfam" id="PF00535"/>
    </source>
</evidence>
<dbReference type="Pfam" id="PF00535">
    <property type="entry name" value="Glycos_transf_2"/>
    <property type="match status" value="1"/>
</dbReference>
<dbReference type="EMBL" id="BAAAQM010000053">
    <property type="protein sequence ID" value="GAA1995036.1"/>
    <property type="molecule type" value="Genomic_DNA"/>
</dbReference>
<organism evidence="2 3">
    <name type="scientific">Catenulispora subtropica</name>
    <dbReference type="NCBI Taxonomy" id="450798"/>
    <lineage>
        <taxon>Bacteria</taxon>
        <taxon>Bacillati</taxon>
        <taxon>Actinomycetota</taxon>
        <taxon>Actinomycetes</taxon>
        <taxon>Catenulisporales</taxon>
        <taxon>Catenulisporaceae</taxon>
        <taxon>Catenulispora</taxon>
    </lineage>
</organism>
<comment type="caution">
    <text evidence="2">The sequence shown here is derived from an EMBL/GenBank/DDBJ whole genome shotgun (WGS) entry which is preliminary data.</text>
</comment>
<keyword evidence="3" id="KW-1185">Reference proteome</keyword>
<evidence type="ECO:0000313" key="3">
    <source>
        <dbReference type="Proteomes" id="UP001499854"/>
    </source>
</evidence>
<name>A0ABP5EE94_9ACTN</name>
<evidence type="ECO:0000313" key="2">
    <source>
        <dbReference type="EMBL" id="GAA1995036.1"/>
    </source>
</evidence>
<dbReference type="SUPFAM" id="SSF53448">
    <property type="entry name" value="Nucleotide-diphospho-sugar transferases"/>
    <property type="match status" value="1"/>
</dbReference>
<reference evidence="3" key="1">
    <citation type="journal article" date="2019" name="Int. J. Syst. Evol. Microbiol.">
        <title>The Global Catalogue of Microorganisms (GCM) 10K type strain sequencing project: providing services to taxonomists for standard genome sequencing and annotation.</title>
        <authorList>
            <consortium name="The Broad Institute Genomics Platform"/>
            <consortium name="The Broad Institute Genome Sequencing Center for Infectious Disease"/>
            <person name="Wu L."/>
            <person name="Ma J."/>
        </authorList>
    </citation>
    <scope>NUCLEOTIDE SEQUENCE [LARGE SCALE GENOMIC DNA]</scope>
    <source>
        <strain evidence="3">JCM 16013</strain>
    </source>
</reference>
<dbReference type="CDD" id="cd00761">
    <property type="entry name" value="Glyco_tranf_GTA_type"/>
    <property type="match status" value="1"/>
</dbReference>
<dbReference type="Proteomes" id="UP001499854">
    <property type="component" value="Unassembled WGS sequence"/>
</dbReference>
<proteinExistence type="predicted"/>
<dbReference type="InterPro" id="IPR001173">
    <property type="entry name" value="Glyco_trans_2-like"/>
</dbReference>
<dbReference type="PANTHER" id="PTHR22916">
    <property type="entry name" value="GLYCOSYLTRANSFERASE"/>
    <property type="match status" value="1"/>
</dbReference>
<sequence length="283" mass="32168">MGMARSVSRMAKDALNRGIGWQVIFEWRNKVLKWPGTLRMRRFEHREVRRLLSVGGPPSSATVAVVIPTYRRPDGLAAAIRSVLDQTWTDLVVVVVDDGGGLDTAALPEDPRLRTASLSENSHVLGLVRNVGMRLSASRYVAFLDDDNVWEPKHLELSIGALSGDRKLSGVYTALRRVLPDGSELDVLSVPFDRKRASWDSFLDCNAFVAHRSRALMFSRMPRPIGLLPREDWEMLYRYTRRHRVRHIPTPTVRYLVNPSSFYTQWDKDKDKDQDKQLAGEGT</sequence>
<feature type="domain" description="Glycosyltransferase 2-like" evidence="1">
    <location>
        <begin position="65"/>
        <end position="166"/>
    </location>
</feature>